<keyword evidence="2" id="KW-0472">Membrane</keyword>
<gene>
    <name evidence="3" type="ORF">D0864_16551</name>
</gene>
<organism evidence="3 4">
    <name type="scientific">Hortaea werneckii</name>
    <name type="common">Black yeast</name>
    <name type="synonym">Cladosporium werneckii</name>
    <dbReference type="NCBI Taxonomy" id="91943"/>
    <lineage>
        <taxon>Eukaryota</taxon>
        <taxon>Fungi</taxon>
        <taxon>Dikarya</taxon>
        <taxon>Ascomycota</taxon>
        <taxon>Pezizomycotina</taxon>
        <taxon>Dothideomycetes</taxon>
        <taxon>Dothideomycetidae</taxon>
        <taxon>Mycosphaerellales</taxon>
        <taxon>Teratosphaeriaceae</taxon>
        <taxon>Hortaea</taxon>
    </lineage>
</organism>
<dbReference type="EMBL" id="QWIO01004313">
    <property type="protein sequence ID" value="RMY36552.1"/>
    <property type="molecule type" value="Genomic_DNA"/>
</dbReference>
<dbReference type="AlphaFoldDB" id="A0A3M7B9K6"/>
<keyword evidence="2" id="KW-0812">Transmembrane</keyword>
<sequence>SGITRQYCLTTSCKDHKELPTIPHHIDPDSERSSIPLPAVLTPSAFRPLVDSYSPITPPHHHSMTREEPPNMANAPQAPTFGATIVPTSPDPLRPSQDDILRPPQMLDSPVLTPSTSHEDMAPAYSEKPIPPHSPFYQHPPTSFERVHSRQTSKNHLGVYEEDLESGAGAGAESNNNLATPLTLPDDENPFTSKISIDANKECRMWPSRQTLTQQRAAQKTKRRAARGWAGCAPLREWWTNRFTKRQRFWIRIAIAVVVVGVMVAIGVGISKAVHGSYYSSGERKEVGGGGGGGG</sequence>
<name>A0A3M7B9K6_HORWE</name>
<keyword evidence="2" id="KW-1133">Transmembrane helix</keyword>
<comment type="caution">
    <text evidence="3">The sequence shown here is derived from an EMBL/GenBank/DDBJ whole genome shotgun (WGS) entry which is preliminary data.</text>
</comment>
<dbReference type="Proteomes" id="UP000269539">
    <property type="component" value="Unassembled WGS sequence"/>
</dbReference>
<evidence type="ECO:0000256" key="1">
    <source>
        <dbReference type="SAM" id="MobiDB-lite"/>
    </source>
</evidence>
<feature type="transmembrane region" description="Helical" evidence="2">
    <location>
        <begin position="249"/>
        <end position="270"/>
    </location>
</feature>
<evidence type="ECO:0000256" key="2">
    <source>
        <dbReference type="SAM" id="Phobius"/>
    </source>
</evidence>
<proteinExistence type="predicted"/>
<feature type="region of interest" description="Disordered" evidence="1">
    <location>
        <begin position="166"/>
        <end position="190"/>
    </location>
</feature>
<evidence type="ECO:0000313" key="3">
    <source>
        <dbReference type="EMBL" id="RMY36552.1"/>
    </source>
</evidence>
<dbReference type="VEuPathDB" id="FungiDB:BTJ68_04302"/>
<feature type="non-terminal residue" evidence="3">
    <location>
        <position position="1"/>
    </location>
</feature>
<reference evidence="3 4" key="1">
    <citation type="journal article" date="2018" name="BMC Genomics">
        <title>Genomic evidence for intraspecific hybridization in a clonal and extremely halotolerant yeast.</title>
        <authorList>
            <person name="Gostincar C."/>
            <person name="Stajich J.E."/>
            <person name="Zupancic J."/>
            <person name="Zalar P."/>
            <person name="Gunde-Cimerman N."/>
        </authorList>
    </citation>
    <scope>NUCLEOTIDE SEQUENCE [LARGE SCALE GENOMIC DNA]</scope>
    <source>
        <strain evidence="3 4">EXF-10513</strain>
    </source>
</reference>
<protein>
    <submittedName>
        <fullName evidence="3">Uncharacterized protein</fullName>
    </submittedName>
</protein>
<accession>A0A3M7B9K6</accession>
<evidence type="ECO:0000313" key="4">
    <source>
        <dbReference type="Proteomes" id="UP000269539"/>
    </source>
</evidence>